<evidence type="ECO:0000256" key="1">
    <source>
        <dbReference type="SAM" id="MobiDB-lite"/>
    </source>
</evidence>
<feature type="compositionally biased region" description="Polar residues" evidence="1">
    <location>
        <begin position="86"/>
        <end position="105"/>
    </location>
</feature>
<name>A0A6C0KZH8_9ZZZZ</name>
<proteinExistence type="predicted"/>
<accession>A0A6C0KZH8</accession>
<dbReference type="AlphaFoldDB" id="A0A6C0KZH8"/>
<protein>
    <submittedName>
        <fullName evidence="2">Uncharacterized protein</fullName>
    </submittedName>
</protein>
<dbReference type="EMBL" id="MN740992">
    <property type="protein sequence ID" value="QHU21708.1"/>
    <property type="molecule type" value="Genomic_DNA"/>
</dbReference>
<sequence length="105" mass="12045">MESIYIINHTHGAITRPIAILEDRILVDGVMKIHPWHFSPMGLPYMEFSAVHYYKEPCGVLQLVGTLDYSHLAPPPRLARPPWRPHSNSSTSVYSFKNTMSNKRK</sequence>
<evidence type="ECO:0000313" key="2">
    <source>
        <dbReference type="EMBL" id="QHU21708.1"/>
    </source>
</evidence>
<feature type="region of interest" description="Disordered" evidence="1">
    <location>
        <begin position="76"/>
        <end position="105"/>
    </location>
</feature>
<organism evidence="2">
    <name type="scientific">viral metagenome</name>
    <dbReference type="NCBI Taxonomy" id="1070528"/>
    <lineage>
        <taxon>unclassified sequences</taxon>
        <taxon>metagenomes</taxon>
        <taxon>organismal metagenomes</taxon>
    </lineage>
</organism>
<reference evidence="2" key="1">
    <citation type="journal article" date="2020" name="Nature">
        <title>Giant virus diversity and host interactions through global metagenomics.</title>
        <authorList>
            <person name="Schulz F."/>
            <person name="Roux S."/>
            <person name="Paez-Espino D."/>
            <person name="Jungbluth S."/>
            <person name="Walsh D.A."/>
            <person name="Denef V.J."/>
            <person name="McMahon K.D."/>
            <person name="Konstantinidis K.T."/>
            <person name="Eloe-Fadrosh E.A."/>
            <person name="Kyrpides N.C."/>
            <person name="Woyke T."/>
        </authorList>
    </citation>
    <scope>NUCLEOTIDE SEQUENCE</scope>
    <source>
        <strain evidence="2">GVMAG-S-3300013286-35</strain>
    </source>
</reference>